<sequence length="118" mass="12961">MPDGPVIPGDIRRNVENDGQILRRSIRVDPDHSPHVPRGRLSSRELLVIRMKGGYLQPTIDQIPAYLLAVNGVQRARDDGFAIYSDNVGSVIVGDCDIFNSALSKKAPSYRAHVEVAV</sequence>
<dbReference type="InParanoid" id="G4U2L4"/>
<dbReference type="EMBL" id="CAFZ01001875">
    <property type="protein sequence ID" value="CCA77823.1"/>
    <property type="molecule type" value="Genomic_DNA"/>
</dbReference>
<keyword evidence="2" id="KW-1185">Reference proteome</keyword>
<protein>
    <submittedName>
        <fullName evidence="1">Uncharacterized protein</fullName>
    </submittedName>
</protein>
<organism evidence="1 2">
    <name type="scientific">Serendipita indica (strain DSM 11827)</name>
    <name type="common">Root endophyte fungus</name>
    <name type="synonym">Piriformospora indica</name>
    <dbReference type="NCBI Taxonomy" id="1109443"/>
    <lineage>
        <taxon>Eukaryota</taxon>
        <taxon>Fungi</taxon>
        <taxon>Dikarya</taxon>
        <taxon>Basidiomycota</taxon>
        <taxon>Agaricomycotina</taxon>
        <taxon>Agaricomycetes</taxon>
        <taxon>Sebacinales</taxon>
        <taxon>Serendipitaceae</taxon>
        <taxon>Serendipita</taxon>
    </lineage>
</organism>
<accession>G4U2L4</accession>
<dbReference type="Proteomes" id="UP000007148">
    <property type="component" value="Unassembled WGS sequence"/>
</dbReference>
<comment type="caution">
    <text evidence="1">The sequence shown here is derived from an EMBL/GenBank/DDBJ whole genome shotgun (WGS) entry which is preliminary data.</text>
</comment>
<dbReference type="HOGENOM" id="CLU_2074081_0_0_1"/>
<dbReference type="AlphaFoldDB" id="G4U2L4"/>
<name>G4U2L4_SERID</name>
<gene>
    <name evidence="1" type="ORF">PIIN_10247</name>
</gene>
<reference evidence="1 2" key="1">
    <citation type="journal article" date="2011" name="PLoS Pathog.">
        <title>Endophytic Life Strategies Decoded by Genome and Transcriptome Analyses of the Mutualistic Root Symbiont Piriformospora indica.</title>
        <authorList>
            <person name="Zuccaro A."/>
            <person name="Lahrmann U."/>
            <person name="Guldener U."/>
            <person name="Langen G."/>
            <person name="Pfiffi S."/>
            <person name="Biedenkopf D."/>
            <person name="Wong P."/>
            <person name="Samans B."/>
            <person name="Grimm C."/>
            <person name="Basiewicz M."/>
            <person name="Murat C."/>
            <person name="Martin F."/>
            <person name="Kogel K.H."/>
        </authorList>
    </citation>
    <scope>NUCLEOTIDE SEQUENCE [LARGE SCALE GENOMIC DNA]</scope>
    <source>
        <strain evidence="1 2">DSM 11827</strain>
    </source>
</reference>
<evidence type="ECO:0000313" key="2">
    <source>
        <dbReference type="Proteomes" id="UP000007148"/>
    </source>
</evidence>
<evidence type="ECO:0000313" key="1">
    <source>
        <dbReference type="EMBL" id="CCA77823.1"/>
    </source>
</evidence>
<proteinExistence type="predicted"/>